<feature type="transmembrane region" description="Helical" evidence="1">
    <location>
        <begin position="24"/>
        <end position="41"/>
    </location>
</feature>
<accession>A0AAD9Y3T0</accession>
<organism evidence="2 3">
    <name type="scientific">Colletotrichum kahawae</name>
    <name type="common">Coffee berry disease fungus</name>
    <dbReference type="NCBI Taxonomy" id="34407"/>
    <lineage>
        <taxon>Eukaryota</taxon>
        <taxon>Fungi</taxon>
        <taxon>Dikarya</taxon>
        <taxon>Ascomycota</taxon>
        <taxon>Pezizomycotina</taxon>
        <taxon>Sordariomycetes</taxon>
        <taxon>Hypocreomycetidae</taxon>
        <taxon>Glomerellales</taxon>
        <taxon>Glomerellaceae</taxon>
        <taxon>Colletotrichum</taxon>
        <taxon>Colletotrichum gloeosporioides species complex</taxon>
    </lineage>
</organism>
<comment type="caution">
    <text evidence="2">The sequence shown here is derived from an EMBL/GenBank/DDBJ whole genome shotgun (WGS) entry which is preliminary data.</text>
</comment>
<dbReference type="Proteomes" id="UP001281614">
    <property type="component" value="Unassembled WGS sequence"/>
</dbReference>
<dbReference type="AlphaFoldDB" id="A0AAD9Y3T0"/>
<reference evidence="2" key="1">
    <citation type="submission" date="2023-02" db="EMBL/GenBank/DDBJ databases">
        <title>Colletotrichum kahawae CIFC_Que2 genome sequencing and assembly.</title>
        <authorList>
            <person name="Baroncelli R."/>
        </authorList>
    </citation>
    <scope>NUCLEOTIDE SEQUENCE</scope>
    <source>
        <strain evidence="2">CIFC_Que2</strain>
    </source>
</reference>
<gene>
    <name evidence="2" type="ORF">CKAH01_07911</name>
</gene>
<keyword evidence="3" id="KW-1185">Reference proteome</keyword>
<dbReference type="EMBL" id="VYYT01000445">
    <property type="protein sequence ID" value="KAK2735127.1"/>
    <property type="molecule type" value="Genomic_DNA"/>
</dbReference>
<keyword evidence="1" id="KW-1133">Transmembrane helix</keyword>
<protein>
    <submittedName>
        <fullName evidence="2">Uncharacterized protein</fullName>
    </submittedName>
</protein>
<name>A0AAD9Y3T0_COLKA</name>
<evidence type="ECO:0000256" key="1">
    <source>
        <dbReference type="SAM" id="Phobius"/>
    </source>
</evidence>
<keyword evidence="1" id="KW-0472">Membrane</keyword>
<keyword evidence="1" id="KW-0812">Transmembrane</keyword>
<proteinExistence type="predicted"/>
<evidence type="ECO:0000313" key="2">
    <source>
        <dbReference type="EMBL" id="KAK2735127.1"/>
    </source>
</evidence>
<sequence>MDPKDHAQLSRPTNPIAQGRRSRGRIYLLLFVACILAFSFIKGSRKSIRSGKITDEWDVTSSNQEMDQARLGVPLVAEPGDAAGDSFYASDLLAKVAKDKFDSPRPGEQNSQVDDSAFSKDAEFYAADALAKAEKQENVRK</sequence>
<evidence type="ECO:0000313" key="3">
    <source>
        <dbReference type="Proteomes" id="UP001281614"/>
    </source>
</evidence>